<dbReference type="GO" id="GO:0004614">
    <property type="term" value="F:phosphoglucomutase activity"/>
    <property type="evidence" value="ECO:0007669"/>
    <property type="project" value="InterPro"/>
</dbReference>
<keyword evidence="4" id="KW-1133">Transmembrane helix</keyword>
<reference evidence="7" key="1">
    <citation type="submission" date="2019-09" db="EMBL/GenBank/DDBJ databases">
        <title>Bird 10,000 Genomes (B10K) Project - Family phase.</title>
        <authorList>
            <person name="Zhang G."/>
        </authorList>
    </citation>
    <scope>NUCLEOTIDE SEQUENCE</scope>
    <source>
        <strain evidence="7">B10K-CU-031-40</strain>
    </source>
</reference>
<dbReference type="GO" id="GO:0042383">
    <property type="term" value="C:sarcolemma"/>
    <property type="evidence" value="ECO:0007669"/>
    <property type="project" value="TreeGrafter"/>
</dbReference>
<evidence type="ECO:0000256" key="4">
    <source>
        <dbReference type="SAM" id="Phobius"/>
    </source>
</evidence>
<dbReference type="Proteomes" id="UP000621168">
    <property type="component" value="Unassembled WGS sequence"/>
</dbReference>
<feature type="transmembrane region" description="Helical" evidence="4">
    <location>
        <begin position="153"/>
        <end position="174"/>
    </location>
</feature>
<feature type="non-terminal residue" evidence="7">
    <location>
        <position position="318"/>
    </location>
</feature>
<dbReference type="Gene3D" id="3.40.120.10">
    <property type="entry name" value="Alpha-D-Glucose-1,6-Bisphosphate, subunit A, domain 3"/>
    <property type="match status" value="3"/>
</dbReference>
<proteinExistence type="inferred from homology"/>
<feature type="domain" description="Alpha-D-phosphohexomutase alpha/beta/alpha" evidence="5">
    <location>
        <begin position="23"/>
        <end position="144"/>
    </location>
</feature>
<keyword evidence="8" id="KW-1185">Reference proteome</keyword>
<dbReference type="GO" id="GO:0030055">
    <property type="term" value="C:cell-substrate junction"/>
    <property type="evidence" value="ECO:0007669"/>
    <property type="project" value="TreeGrafter"/>
</dbReference>
<dbReference type="AlphaFoldDB" id="A0A851LYB1"/>
<dbReference type="PANTHER" id="PTHR22573">
    <property type="entry name" value="PHOSPHOHEXOMUTASE FAMILY MEMBER"/>
    <property type="match status" value="1"/>
</dbReference>
<dbReference type="Pfam" id="PF02879">
    <property type="entry name" value="PGM_PMM_II"/>
    <property type="match status" value="1"/>
</dbReference>
<gene>
    <name evidence="7" type="primary">Pgm5</name>
    <name evidence="7" type="ORF">CORCRI_R07487</name>
</gene>
<dbReference type="OrthoDB" id="2291at2759"/>
<feature type="region of interest" description="Disordered" evidence="3">
    <location>
        <begin position="1"/>
        <end position="27"/>
    </location>
</feature>
<feature type="non-terminal residue" evidence="7">
    <location>
        <position position="1"/>
    </location>
</feature>
<dbReference type="InterPro" id="IPR005841">
    <property type="entry name" value="Alpha-D-phosphohexomutase_SF"/>
</dbReference>
<organism evidence="7 8">
    <name type="scientific">Corythaeola cristata</name>
    <name type="common">Great blue turaco</name>
    <dbReference type="NCBI Taxonomy" id="103954"/>
    <lineage>
        <taxon>Eukaryota</taxon>
        <taxon>Metazoa</taxon>
        <taxon>Chordata</taxon>
        <taxon>Craniata</taxon>
        <taxon>Vertebrata</taxon>
        <taxon>Euteleostomi</taxon>
        <taxon>Archelosauria</taxon>
        <taxon>Archosauria</taxon>
        <taxon>Dinosauria</taxon>
        <taxon>Saurischia</taxon>
        <taxon>Theropoda</taxon>
        <taxon>Coelurosauria</taxon>
        <taxon>Aves</taxon>
        <taxon>Neognathae</taxon>
        <taxon>Neoaves</taxon>
        <taxon>Otidimorphae</taxon>
        <taxon>Musophagiformes</taxon>
        <taxon>Musophagidae</taxon>
        <taxon>Corythaeola</taxon>
    </lineage>
</organism>
<evidence type="ECO:0000256" key="3">
    <source>
        <dbReference type="SAM" id="MobiDB-lite"/>
    </source>
</evidence>
<keyword evidence="2" id="KW-0597">Phosphoprotein</keyword>
<dbReference type="EMBL" id="WBMX01005921">
    <property type="protein sequence ID" value="NXC20074.1"/>
    <property type="molecule type" value="Genomic_DNA"/>
</dbReference>
<feature type="domain" description="Alpha-D-phosphohexomutase alpha/beta/alpha" evidence="6">
    <location>
        <begin position="170"/>
        <end position="275"/>
    </location>
</feature>
<dbReference type="GO" id="GO:0030239">
    <property type="term" value="P:myofibril assembly"/>
    <property type="evidence" value="ECO:0007669"/>
    <property type="project" value="TreeGrafter"/>
</dbReference>
<protein>
    <submittedName>
        <fullName evidence="7">PGM5 protein</fullName>
    </submittedName>
</protein>
<dbReference type="FunFam" id="3.40.120.10:FF:000004">
    <property type="entry name" value="Phosphoglucomutase 5"/>
    <property type="match status" value="1"/>
</dbReference>
<evidence type="ECO:0000256" key="1">
    <source>
        <dbReference type="ARBA" id="ARBA00010231"/>
    </source>
</evidence>
<dbReference type="Pfam" id="PF02878">
    <property type="entry name" value="PGM_PMM_I"/>
    <property type="match status" value="1"/>
</dbReference>
<dbReference type="PANTHER" id="PTHR22573:SF27">
    <property type="entry name" value="PHOSPHOGLUCOMUTASE-LIKE PROTEIN 5"/>
    <property type="match status" value="1"/>
</dbReference>
<dbReference type="GO" id="GO:0014706">
    <property type="term" value="P:striated muscle tissue development"/>
    <property type="evidence" value="ECO:0007669"/>
    <property type="project" value="TreeGrafter"/>
</dbReference>
<comment type="similarity">
    <text evidence="1">Belongs to the phosphohexose mutase family.</text>
</comment>
<keyword evidence="4" id="KW-0812">Transmembrane</keyword>
<keyword evidence="4" id="KW-0472">Membrane</keyword>
<dbReference type="InterPro" id="IPR005844">
    <property type="entry name" value="A-D-PHexomutase_a/b/a-I"/>
</dbReference>
<dbReference type="GO" id="GO:0005975">
    <property type="term" value="P:carbohydrate metabolic process"/>
    <property type="evidence" value="ECO:0007669"/>
    <property type="project" value="InterPro"/>
</dbReference>
<dbReference type="GO" id="GO:0005912">
    <property type="term" value="C:adherens junction"/>
    <property type="evidence" value="ECO:0007669"/>
    <property type="project" value="TreeGrafter"/>
</dbReference>
<dbReference type="PRINTS" id="PR00509">
    <property type="entry name" value="PGMPMM"/>
</dbReference>
<accession>A0A851LYB1</accession>
<dbReference type="InterPro" id="IPR045244">
    <property type="entry name" value="PGM"/>
</dbReference>
<evidence type="ECO:0000259" key="5">
    <source>
        <dbReference type="Pfam" id="PF02878"/>
    </source>
</evidence>
<dbReference type="InterPro" id="IPR016055">
    <property type="entry name" value="A-D-PHexomutase_a/b/a-I/II/III"/>
</dbReference>
<comment type="caution">
    <text evidence="7">The sequence shown here is derived from an EMBL/GenBank/DDBJ whole genome shotgun (WGS) entry which is preliminary data.</text>
</comment>
<dbReference type="GO" id="GO:0005829">
    <property type="term" value="C:cytosol"/>
    <property type="evidence" value="ECO:0007669"/>
    <property type="project" value="TreeGrafter"/>
</dbReference>
<evidence type="ECO:0000313" key="7">
    <source>
        <dbReference type="EMBL" id="NXC20074.1"/>
    </source>
</evidence>
<dbReference type="SUPFAM" id="SSF53738">
    <property type="entry name" value="Phosphoglucomutase, first 3 domains"/>
    <property type="match status" value="2"/>
</dbReference>
<sequence>MERTPIPVLTVQTAPYEDQRPTGGGGLRRPTGLFESQRNYLPNFVQSLLSSVDLRDRQGCTMVVGSDGRYFSKTAIEIVVQMAAANGIGRLIIGQNGILSTPAVSCIIRKIKAAGGIILTASHSPGGPTGEFGVKFEVANGGRFFFSDALQLFFFYLIFLVEIVDSVDIYLNLLRSIFDFNAIRNLLTGPNQIKIRIDAMNGVMGPYVRRILCDELGAPANSAINCIPLEDFGGQPPDPNLTYATALLEAMRGGEYGFGAAFDADGDRYMILGQNGFFVNASDSLAIIAANLSCIPYFCQMGVRGFGRSMPTSTALDK</sequence>
<evidence type="ECO:0000313" key="8">
    <source>
        <dbReference type="Proteomes" id="UP000621168"/>
    </source>
</evidence>
<evidence type="ECO:0000259" key="6">
    <source>
        <dbReference type="Pfam" id="PF02879"/>
    </source>
</evidence>
<name>A0A851LYB1_CORCR</name>
<dbReference type="InterPro" id="IPR005845">
    <property type="entry name" value="A-D-PHexomutase_a/b/a-II"/>
</dbReference>
<evidence type="ECO:0000256" key="2">
    <source>
        <dbReference type="ARBA" id="ARBA00022553"/>
    </source>
</evidence>